<comment type="caution">
    <text evidence="2">The sequence shown here is derived from an EMBL/GenBank/DDBJ whole genome shotgun (WGS) entry which is preliminary data.</text>
</comment>
<proteinExistence type="predicted"/>
<name>A0A5C6S470_9BACT</name>
<dbReference type="InterPro" id="IPR036439">
    <property type="entry name" value="Dockerin_dom_sf"/>
</dbReference>
<gene>
    <name evidence="2" type="ORF">FRY97_01015</name>
</gene>
<evidence type="ECO:0008006" key="4">
    <source>
        <dbReference type="Google" id="ProtNLM"/>
    </source>
</evidence>
<dbReference type="Gene3D" id="2.60.40.680">
    <property type="match status" value="1"/>
</dbReference>
<evidence type="ECO:0000313" key="2">
    <source>
        <dbReference type="EMBL" id="TXB69420.1"/>
    </source>
</evidence>
<dbReference type="SUPFAM" id="SSF49384">
    <property type="entry name" value="Carbohydrate-binding domain"/>
    <property type="match status" value="1"/>
</dbReference>
<accession>A0A5C6S470</accession>
<dbReference type="GO" id="GO:0030246">
    <property type="term" value="F:carbohydrate binding"/>
    <property type="evidence" value="ECO:0007669"/>
    <property type="project" value="InterPro"/>
</dbReference>
<dbReference type="RefSeq" id="WP_147165552.1">
    <property type="nucleotide sequence ID" value="NZ_VOOR01000002.1"/>
</dbReference>
<organism evidence="2 3">
    <name type="scientific">Phaeodactylibacter luteus</name>
    <dbReference type="NCBI Taxonomy" id="1564516"/>
    <lineage>
        <taxon>Bacteria</taxon>
        <taxon>Pseudomonadati</taxon>
        <taxon>Bacteroidota</taxon>
        <taxon>Saprospiria</taxon>
        <taxon>Saprospirales</taxon>
        <taxon>Haliscomenobacteraceae</taxon>
        <taxon>Phaeodactylibacter</taxon>
    </lineage>
</organism>
<dbReference type="PROSITE" id="PS00018">
    <property type="entry name" value="EF_HAND_1"/>
    <property type="match status" value="1"/>
</dbReference>
<sequence>MKLAQTFLLLFSLFSASVYAQDVWPGDANNNGIVNAVDVLYIGLAYNATGPERTDATTNWEPQSFTLWPESFQDGTNFGYADCDGDGEIEDDDIENAIIPNFGLTHGTQSPDFYQNAAPGSGAPALQLVPSATLVEQGAQVDISLNLGSPDAPLADFYGIAFTLSYDTDLVEPTTGFTYDDVDDTFADADMAGVEDLFVNDEISGKAEFALTRINQQPISGSGAIASFSIIIEDIIVGLNVDTLNITIDSVLLINSSFKGIPVVPDTAQIIIARDTNLVSTHHTRAAPLPLRVFPNPARQSCRVALPQDVAHLGLYNSLGQLLWSASPSPGQRHLEIPLTALPSGLYHIRAKGREGRPYLQRLQVAP</sequence>
<dbReference type="Proteomes" id="UP000321580">
    <property type="component" value="Unassembled WGS sequence"/>
</dbReference>
<dbReference type="GO" id="GO:0000272">
    <property type="term" value="P:polysaccharide catabolic process"/>
    <property type="evidence" value="ECO:0007669"/>
    <property type="project" value="InterPro"/>
</dbReference>
<dbReference type="CDD" id="cd08547">
    <property type="entry name" value="Type_II_cohesin"/>
    <property type="match status" value="1"/>
</dbReference>
<dbReference type="OrthoDB" id="1492100at2"/>
<dbReference type="AlphaFoldDB" id="A0A5C6S470"/>
<dbReference type="Gene3D" id="1.10.1330.10">
    <property type="entry name" value="Dockerin domain"/>
    <property type="match status" value="1"/>
</dbReference>
<feature type="chain" id="PRO_5022835985" description="T9SS type A sorting domain-containing protein" evidence="1">
    <location>
        <begin position="21"/>
        <end position="367"/>
    </location>
</feature>
<evidence type="ECO:0000313" key="3">
    <source>
        <dbReference type="Proteomes" id="UP000321580"/>
    </source>
</evidence>
<feature type="signal peptide" evidence="1">
    <location>
        <begin position="1"/>
        <end position="20"/>
    </location>
</feature>
<dbReference type="InterPro" id="IPR018247">
    <property type="entry name" value="EF_Hand_1_Ca_BS"/>
</dbReference>
<evidence type="ECO:0000256" key="1">
    <source>
        <dbReference type="SAM" id="SignalP"/>
    </source>
</evidence>
<keyword evidence="3" id="KW-1185">Reference proteome</keyword>
<dbReference type="InterPro" id="IPR008965">
    <property type="entry name" value="CBM2/CBM3_carb-bd_dom_sf"/>
</dbReference>
<dbReference type="EMBL" id="VOOR01000002">
    <property type="protein sequence ID" value="TXB69420.1"/>
    <property type="molecule type" value="Genomic_DNA"/>
</dbReference>
<reference evidence="2 3" key="1">
    <citation type="submission" date="2019-08" db="EMBL/GenBank/DDBJ databases">
        <title>Genome of Phaeodactylibacter luteus.</title>
        <authorList>
            <person name="Bowman J.P."/>
        </authorList>
    </citation>
    <scope>NUCLEOTIDE SEQUENCE [LARGE SCALE GENOMIC DNA]</scope>
    <source>
        <strain evidence="2 3">KCTC 42180</strain>
    </source>
</reference>
<keyword evidence="1" id="KW-0732">Signal</keyword>
<protein>
    <recommendedName>
        <fullName evidence="4">T9SS type A sorting domain-containing protein</fullName>
    </recommendedName>
</protein>